<dbReference type="InterPro" id="IPR000825">
    <property type="entry name" value="SUF_FeS_clus_asmbl_SufBD_core"/>
</dbReference>
<accession>A0A401IX90</accession>
<comment type="caution">
    <text evidence="2">The sequence shown here is derived from an EMBL/GenBank/DDBJ whole genome shotgun (WGS) entry which is preliminary data.</text>
</comment>
<dbReference type="InterPro" id="IPR055346">
    <property type="entry name" value="Fe-S_cluster_assembly_SufBD"/>
</dbReference>
<dbReference type="GO" id="GO:0016226">
    <property type="term" value="P:iron-sulfur cluster assembly"/>
    <property type="evidence" value="ECO:0007669"/>
    <property type="project" value="InterPro"/>
</dbReference>
<keyword evidence="3" id="KW-1185">Reference proteome</keyword>
<evidence type="ECO:0000313" key="2">
    <source>
        <dbReference type="EMBL" id="GBH28967.1"/>
    </source>
</evidence>
<proteinExistence type="predicted"/>
<feature type="domain" description="SUF system FeS cluster assembly SufBD core" evidence="1">
    <location>
        <begin position="45"/>
        <end position="234"/>
    </location>
</feature>
<evidence type="ECO:0000259" key="1">
    <source>
        <dbReference type="Pfam" id="PF01458"/>
    </source>
</evidence>
<dbReference type="EMBL" id="BBQY01000001">
    <property type="protein sequence ID" value="GBH28967.1"/>
    <property type="molecule type" value="Genomic_DNA"/>
</dbReference>
<gene>
    <name evidence="2" type="ORF">MBESOW_P0220</name>
</gene>
<sequence length="263" mass="28060">MDEFEPQGIENKAMNMLDLPTRRDESWRYSDLSALQSVWPLPAPVRIDVAAGEAAHHHLLQDAADGATAVHDYVVTVADGARCDFHVLNIGGQLGRVTIDVTLGRGSHFELGGAILGSGDQTLEIVTSVTHAQPDATSGQTIRSILSERATGSYLGRIAVARDAQRTDAFQSVKAMLLDRTATANAKPELEIYADDVKCAHGATVGELDKAALFYMASRGMDPATAKTLLLRSFVAGVFDSVADEAVKDRLEAAAIAKLEAMV</sequence>
<dbReference type="PANTHER" id="PTHR43575">
    <property type="entry name" value="PROTEIN ABCI7, CHLOROPLASTIC"/>
    <property type="match status" value="1"/>
</dbReference>
<name>A0A401IX90_SPHXE</name>
<dbReference type="PANTHER" id="PTHR43575:SF1">
    <property type="entry name" value="PROTEIN ABCI7, CHLOROPLASTIC"/>
    <property type="match status" value="1"/>
</dbReference>
<dbReference type="InterPro" id="IPR037284">
    <property type="entry name" value="SUF_FeS_clus_asmbl_SufBD_sf"/>
</dbReference>
<dbReference type="SUPFAM" id="SSF101960">
    <property type="entry name" value="Stabilizer of iron transporter SufD"/>
    <property type="match status" value="1"/>
</dbReference>
<dbReference type="AlphaFoldDB" id="A0A401IX90"/>
<organism evidence="2 3">
    <name type="scientific">Sphingobium xenophagum</name>
    <dbReference type="NCBI Taxonomy" id="121428"/>
    <lineage>
        <taxon>Bacteria</taxon>
        <taxon>Pseudomonadati</taxon>
        <taxon>Pseudomonadota</taxon>
        <taxon>Alphaproteobacteria</taxon>
        <taxon>Sphingomonadales</taxon>
        <taxon>Sphingomonadaceae</taxon>
        <taxon>Sphingobium</taxon>
    </lineage>
</organism>
<dbReference type="Proteomes" id="UP000290975">
    <property type="component" value="Unassembled WGS sequence"/>
</dbReference>
<protein>
    <submittedName>
        <fullName evidence="2">Fe-S cluster assembly protein SufD</fullName>
    </submittedName>
</protein>
<reference evidence="2 3" key="1">
    <citation type="submission" date="2014-12" db="EMBL/GenBank/DDBJ databases">
        <title>Whole genome sequencing of Sphingobium xenophagum OW59.</title>
        <authorList>
            <person name="Ohta Y."/>
            <person name="Nishi S."/>
            <person name="Hatada Y."/>
        </authorList>
    </citation>
    <scope>NUCLEOTIDE SEQUENCE [LARGE SCALE GENOMIC DNA]</scope>
    <source>
        <strain evidence="2 3">OW59</strain>
    </source>
</reference>
<dbReference type="Pfam" id="PF01458">
    <property type="entry name" value="SUFBD_core"/>
    <property type="match status" value="1"/>
</dbReference>
<dbReference type="STRING" id="1192759.GCA_000277525_02776"/>
<evidence type="ECO:0000313" key="3">
    <source>
        <dbReference type="Proteomes" id="UP000290975"/>
    </source>
</evidence>